<evidence type="ECO:0000313" key="3">
    <source>
        <dbReference type="Proteomes" id="UP000215914"/>
    </source>
</evidence>
<accession>A0A251UQH4</accession>
<dbReference type="EMBL" id="CM007894">
    <property type="protein sequence ID" value="OTG25598.1"/>
    <property type="molecule type" value="Genomic_DNA"/>
</dbReference>
<evidence type="ECO:0000256" key="1">
    <source>
        <dbReference type="SAM" id="MobiDB-lite"/>
    </source>
</evidence>
<feature type="region of interest" description="Disordered" evidence="1">
    <location>
        <begin position="1"/>
        <end position="25"/>
    </location>
</feature>
<evidence type="ECO:0000313" key="2">
    <source>
        <dbReference type="EMBL" id="OTG25598.1"/>
    </source>
</evidence>
<dbReference type="Proteomes" id="UP000215914">
    <property type="component" value="Chromosome 5"/>
</dbReference>
<keyword evidence="3" id="KW-1185">Reference proteome</keyword>
<organism evidence="2 3">
    <name type="scientific">Helianthus annuus</name>
    <name type="common">Common sunflower</name>
    <dbReference type="NCBI Taxonomy" id="4232"/>
    <lineage>
        <taxon>Eukaryota</taxon>
        <taxon>Viridiplantae</taxon>
        <taxon>Streptophyta</taxon>
        <taxon>Embryophyta</taxon>
        <taxon>Tracheophyta</taxon>
        <taxon>Spermatophyta</taxon>
        <taxon>Magnoliopsida</taxon>
        <taxon>eudicotyledons</taxon>
        <taxon>Gunneridae</taxon>
        <taxon>Pentapetalae</taxon>
        <taxon>asterids</taxon>
        <taxon>campanulids</taxon>
        <taxon>Asterales</taxon>
        <taxon>Asteraceae</taxon>
        <taxon>Asteroideae</taxon>
        <taxon>Heliantheae alliance</taxon>
        <taxon>Heliantheae</taxon>
        <taxon>Helianthus</taxon>
    </lineage>
</organism>
<dbReference type="AlphaFoldDB" id="A0A251UQH4"/>
<proteinExistence type="predicted"/>
<dbReference type="InParanoid" id="A0A251UQH4"/>
<gene>
    <name evidence="2" type="ORF">HannXRQ_Chr05g0149381</name>
</gene>
<sequence length="60" mass="7142">MNLKQNKKGFLMSQHANTETKEKQVSDELAQHESYFVNLVAKQFSAYEGRYHEKHKKLWS</sequence>
<name>A0A251UQH4_HELAN</name>
<reference evidence="3" key="1">
    <citation type="journal article" date="2017" name="Nature">
        <title>The sunflower genome provides insights into oil metabolism, flowering and Asterid evolution.</title>
        <authorList>
            <person name="Badouin H."/>
            <person name="Gouzy J."/>
            <person name="Grassa C.J."/>
            <person name="Murat F."/>
            <person name="Staton S.E."/>
            <person name="Cottret L."/>
            <person name="Lelandais-Briere C."/>
            <person name="Owens G.L."/>
            <person name="Carrere S."/>
            <person name="Mayjonade B."/>
            <person name="Legrand L."/>
            <person name="Gill N."/>
            <person name="Kane N.C."/>
            <person name="Bowers J.E."/>
            <person name="Hubner S."/>
            <person name="Bellec A."/>
            <person name="Berard A."/>
            <person name="Berges H."/>
            <person name="Blanchet N."/>
            <person name="Boniface M.C."/>
            <person name="Brunel D."/>
            <person name="Catrice O."/>
            <person name="Chaidir N."/>
            <person name="Claudel C."/>
            <person name="Donnadieu C."/>
            <person name="Faraut T."/>
            <person name="Fievet G."/>
            <person name="Helmstetter N."/>
            <person name="King M."/>
            <person name="Knapp S.J."/>
            <person name="Lai Z."/>
            <person name="Le Paslier M.C."/>
            <person name="Lippi Y."/>
            <person name="Lorenzon L."/>
            <person name="Mandel J.R."/>
            <person name="Marage G."/>
            <person name="Marchand G."/>
            <person name="Marquand E."/>
            <person name="Bret-Mestries E."/>
            <person name="Morien E."/>
            <person name="Nambeesan S."/>
            <person name="Nguyen T."/>
            <person name="Pegot-Espagnet P."/>
            <person name="Pouilly N."/>
            <person name="Raftis F."/>
            <person name="Sallet E."/>
            <person name="Schiex T."/>
            <person name="Thomas J."/>
            <person name="Vandecasteele C."/>
            <person name="Vares D."/>
            <person name="Vear F."/>
            <person name="Vautrin S."/>
            <person name="Crespi M."/>
            <person name="Mangin B."/>
            <person name="Burke J.M."/>
            <person name="Salse J."/>
            <person name="Munos S."/>
            <person name="Vincourt P."/>
            <person name="Rieseberg L.H."/>
            <person name="Langlade N.B."/>
        </authorList>
    </citation>
    <scope>NUCLEOTIDE SEQUENCE [LARGE SCALE GENOMIC DNA]</scope>
    <source>
        <strain evidence="3">cv. SF193</strain>
    </source>
</reference>
<protein>
    <submittedName>
        <fullName evidence="2">Uncharacterized protein</fullName>
    </submittedName>
</protein>